<dbReference type="Pfam" id="PF01656">
    <property type="entry name" value="CbiA"/>
    <property type="match status" value="1"/>
</dbReference>
<dbReference type="Proteomes" id="UP000505210">
    <property type="component" value="Chromosome"/>
</dbReference>
<keyword evidence="5" id="KW-0472">Membrane</keyword>
<feature type="coiled-coil region" evidence="3">
    <location>
        <begin position="193"/>
        <end position="220"/>
    </location>
</feature>
<dbReference type="EC" id="2.7.10.2" evidence="7"/>
<dbReference type="RefSeq" id="WP_172356396.1">
    <property type="nucleotide sequence ID" value="NZ_CP053661.1"/>
</dbReference>
<dbReference type="EMBL" id="CP053661">
    <property type="protein sequence ID" value="QKD83028.1"/>
    <property type="molecule type" value="Genomic_DNA"/>
</dbReference>
<name>A0A6M8B981_9CYAN</name>
<evidence type="ECO:0000256" key="2">
    <source>
        <dbReference type="ARBA" id="ARBA00022840"/>
    </source>
</evidence>
<protein>
    <submittedName>
        <fullName evidence="7">Polysaccharide biosynthesis tyrosine autokinase</fullName>
        <ecNumber evidence="7">2.7.10.2</ecNumber>
    </submittedName>
</protein>
<organism evidence="7 8">
    <name type="scientific">Thermoleptolyngbya sichuanensis A183</name>
    <dbReference type="NCBI Taxonomy" id="2737172"/>
    <lineage>
        <taxon>Bacteria</taxon>
        <taxon>Bacillati</taxon>
        <taxon>Cyanobacteriota</taxon>
        <taxon>Cyanophyceae</taxon>
        <taxon>Oculatellales</taxon>
        <taxon>Oculatellaceae</taxon>
        <taxon>Thermoleptolyngbya</taxon>
        <taxon>Thermoleptolyngbya sichuanensis</taxon>
    </lineage>
</organism>
<evidence type="ECO:0000313" key="8">
    <source>
        <dbReference type="Proteomes" id="UP000505210"/>
    </source>
</evidence>
<evidence type="ECO:0000313" key="7">
    <source>
        <dbReference type="EMBL" id="QKD83028.1"/>
    </source>
</evidence>
<dbReference type="InterPro" id="IPR050445">
    <property type="entry name" value="Bact_polysacc_biosynth/exp"/>
</dbReference>
<keyword evidence="1" id="KW-0547">Nucleotide-binding</keyword>
<evidence type="ECO:0000256" key="1">
    <source>
        <dbReference type="ARBA" id="ARBA00022741"/>
    </source>
</evidence>
<dbReference type="InterPro" id="IPR002586">
    <property type="entry name" value="CobQ/CobB/MinD/ParA_Nub-bd_dom"/>
</dbReference>
<dbReference type="CDD" id="cd05387">
    <property type="entry name" value="BY-kinase"/>
    <property type="match status" value="1"/>
</dbReference>
<evidence type="ECO:0000259" key="6">
    <source>
        <dbReference type="Pfam" id="PF01656"/>
    </source>
</evidence>
<keyword evidence="3" id="KW-0175">Coiled coil</keyword>
<reference evidence="7 8" key="1">
    <citation type="submission" date="2020-05" db="EMBL/GenBank/DDBJ databases">
        <title>Complete genome sequence of of a novel Thermoleptolyngbya strain isolated from hot springs of Ganzi, Sichuan China.</title>
        <authorList>
            <person name="Tang J."/>
            <person name="Daroch M."/>
            <person name="Li L."/>
            <person name="Waleron K."/>
            <person name="Waleron M."/>
            <person name="Waleron M."/>
        </authorList>
    </citation>
    <scope>NUCLEOTIDE SEQUENCE [LARGE SCALE GENOMIC DNA]</scope>
    <source>
        <strain evidence="7 8">PKUAC-SCTA183</strain>
    </source>
</reference>
<keyword evidence="5" id="KW-1133">Transmembrane helix</keyword>
<dbReference type="PANTHER" id="PTHR32309:SF13">
    <property type="entry name" value="FERRIC ENTEROBACTIN TRANSPORT PROTEIN FEPE"/>
    <property type="match status" value="1"/>
</dbReference>
<feature type="region of interest" description="Disordered" evidence="4">
    <location>
        <begin position="1"/>
        <end position="21"/>
    </location>
</feature>
<sequence length="796" mass="87202">MDQDLDMQALDEPGEASAPKKGGLPIGGLIRMVKRKILIIGGMTGALSIAAWLSTASDLPTYRGNFQLLVEPVTSEARIAEPTALTRSAGGVPSRDIFSLDYPTQLQILRSPKVLEEVYEKVQAKYPAFTYSQLIQGLELGRIGNTRTTETKILQVGYSGSDAELVQMVLNELASKYLRYSLEDRKSRISEGVKFIEDQLPSLQRRVAELEKQLQELQQSYELIDPSSQGGQIFSQLQTVTEQQVATQQQIQEQRVLYNTLQRQLGLSPNEAIAASALSQDPRYQQLLSSINEIDSQIALESSRFTDESPIIQRLRQRQANLTTVLGQQANRILGPQLARKADSLTYQDSLRLGLIQQLITTANEMQVLQMRDQFLARRQAEVSRQVQQFPAIARRYAEIQRELGVATRTLDQLLGQRETLRVEAAQTQVPWELISEPMLPRDPSGAAIPDPNSSRKKLMMGMVAGLALGLGTAVLIEKRQNIFFGAEDVKDAVPVPLLGVLPACATADPCGSLLSIAPSSGELSEDAFPFLDAVNNFYASLRFLNPNNLVRSLVVCSPAAGDGKTTTALHLAQTAAAAGQRVLLVDANLRSPKLHSILNLPNECGLSELLAQKVYPEDAIQECPSLEHLCILTAGQTPPGTTKMLASPQMKDLMAAFDAQFDLILYDTPNLGSTVDANFLAAQADGILLVLAVRQTAYSKTKEVLKKLEEFHLPIIGTVANRAIAPAAVSEEDDEYDEYDEDSEGIWAAAAAELEPDYNPAYNVDVDDFEDVEDDDADEAPQPVLDPLFVDDIAS</sequence>
<feature type="compositionally biased region" description="Acidic residues" evidence="4">
    <location>
        <begin position="766"/>
        <end position="780"/>
    </location>
</feature>
<dbReference type="SUPFAM" id="SSF52540">
    <property type="entry name" value="P-loop containing nucleoside triphosphate hydrolases"/>
    <property type="match status" value="1"/>
</dbReference>
<gene>
    <name evidence="7" type="ORF">HPC62_13230</name>
</gene>
<feature type="region of interest" description="Disordered" evidence="4">
    <location>
        <begin position="761"/>
        <end position="796"/>
    </location>
</feature>
<dbReference type="InterPro" id="IPR027417">
    <property type="entry name" value="P-loop_NTPase"/>
</dbReference>
<keyword evidence="7" id="KW-0808">Transferase</keyword>
<feature type="transmembrane region" description="Helical" evidence="5">
    <location>
        <begin position="37"/>
        <end position="55"/>
    </location>
</feature>
<dbReference type="GO" id="GO:0005886">
    <property type="term" value="C:plasma membrane"/>
    <property type="evidence" value="ECO:0007669"/>
    <property type="project" value="TreeGrafter"/>
</dbReference>
<keyword evidence="5" id="KW-0812">Transmembrane</keyword>
<dbReference type="GO" id="GO:0005524">
    <property type="term" value="F:ATP binding"/>
    <property type="evidence" value="ECO:0007669"/>
    <property type="project" value="UniProtKB-KW"/>
</dbReference>
<dbReference type="GO" id="GO:0004715">
    <property type="term" value="F:non-membrane spanning protein tyrosine kinase activity"/>
    <property type="evidence" value="ECO:0007669"/>
    <property type="project" value="UniProtKB-EC"/>
</dbReference>
<proteinExistence type="predicted"/>
<dbReference type="AlphaFoldDB" id="A0A6M8B981"/>
<feature type="domain" description="CobQ/CobB/MinD/ParA nucleotide binding" evidence="6">
    <location>
        <begin position="555"/>
        <end position="739"/>
    </location>
</feature>
<dbReference type="InterPro" id="IPR005702">
    <property type="entry name" value="Wzc-like_C"/>
</dbReference>
<dbReference type="PANTHER" id="PTHR32309">
    <property type="entry name" value="TYROSINE-PROTEIN KINASE"/>
    <property type="match status" value="1"/>
</dbReference>
<dbReference type="NCBIfam" id="TIGR01007">
    <property type="entry name" value="eps_fam"/>
    <property type="match status" value="1"/>
</dbReference>
<evidence type="ECO:0000256" key="4">
    <source>
        <dbReference type="SAM" id="MobiDB-lite"/>
    </source>
</evidence>
<keyword evidence="2" id="KW-0067">ATP-binding</keyword>
<evidence type="ECO:0000256" key="5">
    <source>
        <dbReference type="SAM" id="Phobius"/>
    </source>
</evidence>
<dbReference type="Gene3D" id="3.40.50.300">
    <property type="entry name" value="P-loop containing nucleotide triphosphate hydrolases"/>
    <property type="match status" value="1"/>
</dbReference>
<evidence type="ECO:0000256" key="3">
    <source>
        <dbReference type="SAM" id="Coils"/>
    </source>
</evidence>
<keyword evidence="7" id="KW-0418">Kinase</keyword>
<keyword evidence="8" id="KW-1185">Reference proteome</keyword>
<accession>A0A6M8B981</accession>
<dbReference type="KEGG" id="theu:HPC62_13230"/>